<organism evidence="2 3">
    <name type="scientific">Vanilla planifolia</name>
    <name type="common">Vanilla</name>
    <dbReference type="NCBI Taxonomy" id="51239"/>
    <lineage>
        <taxon>Eukaryota</taxon>
        <taxon>Viridiplantae</taxon>
        <taxon>Streptophyta</taxon>
        <taxon>Embryophyta</taxon>
        <taxon>Tracheophyta</taxon>
        <taxon>Spermatophyta</taxon>
        <taxon>Magnoliopsida</taxon>
        <taxon>Liliopsida</taxon>
        <taxon>Asparagales</taxon>
        <taxon>Orchidaceae</taxon>
        <taxon>Vanilloideae</taxon>
        <taxon>Vanilleae</taxon>
        <taxon>Vanilla</taxon>
    </lineage>
</organism>
<comment type="caution">
    <text evidence="2">The sequence shown here is derived from an EMBL/GenBank/DDBJ whole genome shotgun (WGS) entry which is preliminary data.</text>
</comment>
<evidence type="ECO:0000256" key="1">
    <source>
        <dbReference type="SAM" id="MobiDB-lite"/>
    </source>
</evidence>
<accession>A0A835RM39</accession>
<reference evidence="2 3" key="1">
    <citation type="journal article" date="2020" name="Nat. Food">
        <title>A phased Vanilla planifolia genome enables genetic improvement of flavour and production.</title>
        <authorList>
            <person name="Hasing T."/>
            <person name="Tang H."/>
            <person name="Brym M."/>
            <person name="Khazi F."/>
            <person name="Huang T."/>
            <person name="Chambers A.H."/>
        </authorList>
    </citation>
    <scope>NUCLEOTIDE SEQUENCE [LARGE SCALE GENOMIC DNA]</scope>
    <source>
        <tissue evidence="2">Leaf</tissue>
    </source>
</reference>
<feature type="compositionally biased region" description="Basic and acidic residues" evidence="1">
    <location>
        <begin position="39"/>
        <end position="48"/>
    </location>
</feature>
<evidence type="ECO:0000313" key="2">
    <source>
        <dbReference type="EMBL" id="KAG0494104.1"/>
    </source>
</evidence>
<feature type="region of interest" description="Disordered" evidence="1">
    <location>
        <begin position="39"/>
        <end position="78"/>
    </location>
</feature>
<name>A0A835RM39_VANPL</name>
<dbReference type="AlphaFoldDB" id="A0A835RM39"/>
<dbReference type="EMBL" id="JADCNM010000002">
    <property type="protein sequence ID" value="KAG0494104.1"/>
    <property type="molecule type" value="Genomic_DNA"/>
</dbReference>
<proteinExistence type="predicted"/>
<evidence type="ECO:0000313" key="3">
    <source>
        <dbReference type="Proteomes" id="UP000639772"/>
    </source>
</evidence>
<sequence length="78" mass="8968">MPFEIRLPMNTLLCPYSISGFYDTVALVNRQATSLGFLEREKDRERGSHAVSDAEENAHRRKASTRLAREYATHNIEE</sequence>
<protein>
    <submittedName>
        <fullName evidence="2">Uncharacterized protein</fullName>
    </submittedName>
</protein>
<gene>
    <name evidence="2" type="ORF">HPP92_005098</name>
</gene>
<feature type="compositionally biased region" description="Basic and acidic residues" evidence="1">
    <location>
        <begin position="67"/>
        <end position="78"/>
    </location>
</feature>
<dbReference type="Proteomes" id="UP000639772">
    <property type="component" value="Unassembled WGS sequence"/>
</dbReference>